<feature type="binding site" evidence="8">
    <location>
        <position position="65"/>
    </location>
    <ligand>
        <name>GTP</name>
        <dbReference type="ChEBI" id="CHEBI:37565"/>
    </ligand>
</feature>
<gene>
    <name evidence="8" type="primary">mobA</name>
    <name evidence="10" type="ORF">ELQ35_04205</name>
</gene>
<dbReference type="PANTHER" id="PTHR19136">
    <property type="entry name" value="MOLYBDENUM COFACTOR GUANYLYLTRANSFERASE"/>
    <property type="match status" value="1"/>
</dbReference>
<keyword evidence="5 8" id="KW-0460">Magnesium</keyword>
<evidence type="ECO:0000256" key="1">
    <source>
        <dbReference type="ARBA" id="ARBA00022490"/>
    </source>
</evidence>
<keyword evidence="3 8" id="KW-0479">Metal-binding</keyword>
<dbReference type="GO" id="GO:0046872">
    <property type="term" value="F:metal ion binding"/>
    <property type="evidence" value="ECO:0007669"/>
    <property type="project" value="UniProtKB-KW"/>
</dbReference>
<comment type="function">
    <text evidence="8">Transfers a GMP moiety from GTP to Mo-molybdopterin (Mo-MPT) cofactor (Moco or molybdenum cofactor) to form Mo-molybdopterin guanine dinucleotide (Mo-MGD) cofactor.</text>
</comment>
<feature type="binding site" evidence="8">
    <location>
        <position position="20"/>
    </location>
    <ligand>
        <name>GTP</name>
        <dbReference type="ChEBI" id="CHEBI:37565"/>
    </ligand>
</feature>
<feature type="binding site" evidence="8">
    <location>
        <position position="94"/>
    </location>
    <ligand>
        <name>GTP</name>
        <dbReference type="ChEBI" id="CHEBI:37565"/>
    </ligand>
</feature>
<evidence type="ECO:0000256" key="2">
    <source>
        <dbReference type="ARBA" id="ARBA00022679"/>
    </source>
</evidence>
<evidence type="ECO:0000313" key="10">
    <source>
        <dbReference type="EMBL" id="RUQ31558.1"/>
    </source>
</evidence>
<proteinExistence type="inferred from homology"/>
<dbReference type="GO" id="GO:0005525">
    <property type="term" value="F:GTP binding"/>
    <property type="evidence" value="ECO:0007669"/>
    <property type="project" value="UniProtKB-UniRule"/>
</dbReference>
<comment type="cofactor">
    <cofactor evidence="8">
        <name>Mg(2+)</name>
        <dbReference type="ChEBI" id="CHEBI:18420"/>
    </cofactor>
</comment>
<dbReference type="InterPro" id="IPR013482">
    <property type="entry name" value="Molybde_CF_guanTrfase"/>
</dbReference>
<dbReference type="SUPFAM" id="SSF53448">
    <property type="entry name" value="Nucleotide-diphospho-sugar transferases"/>
    <property type="match status" value="1"/>
</dbReference>
<accession>A0A3S0W309</accession>
<evidence type="ECO:0000259" key="9">
    <source>
        <dbReference type="Pfam" id="PF12804"/>
    </source>
</evidence>
<dbReference type="GO" id="GO:0005737">
    <property type="term" value="C:cytoplasm"/>
    <property type="evidence" value="ECO:0007669"/>
    <property type="project" value="UniProtKB-SubCell"/>
</dbReference>
<comment type="catalytic activity">
    <reaction evidence="8">
        <text>Mo-molybdopterin + GTP + H(+) = Mo-molybdopterin guanine dinucleotide + diphosphate</text>
        <dbReference type="Rhea" id="RHEA:34243"/>
        <dbReference type="ChEBI" id="CHEBI:15378"/>
        <dbReference type="ChEBI" id="CHEBI:33019"/>
        <dbReference type="ChEBI" id="CHEBI:37565"/>
        <dbReference type="ChEBI" id="CHEBI:71302"/>
        <dbReference type="ChEBI" id="CHEBI:71310"/>
        <dbReference type="EC" id="2.7.7.77"/>
    </reaction>
</comment>
<dbReference type="Pfam" id="PF12804">
    <property type="entry name" value="NTP_transf_3"/>
    <property type="match status" value="1"/>
</dbReference>
<comment type="domain">
    <text evidence="8">The N-terminal domain determines nucleotide recognition and specific binding, while the C-terminal domain determines the specific binding to the target protein.</text>
</comment>
<keyword evidence="10" id="KW-0548">Nucleotidyltransferase</keyword>
<dbReference type="GO" id="GO:0006777">
    <property type="term" value="P:Mo-molybdopterin cofactor biosynthetic process"/>
    <property type="evidence" value="ECO:0007669"/>
    <property type="project" value="UniProtKB-KW"/>
</dbReference>
<keyword evidence="7 8" id="KW-0501">Molybdenum cofactor biosynthesis</keyword>
<dbReference type="EC" id="2.7.7.77" evidence="8"/>
<feature type="binding site" evidence="8">
    <location>
        <begin position="8"/>
        <end position="10"/>
    </location>
    <ligand>
        <name>GTP</name>
        <dbReference type="ChEBI" id="CHEBI:37565"/>
    </ligand>
</feature>
<evidence type="ECO:0000256" key="7">
    <source>
        <dbReference type="ARBA" id="ARBA00023150"/>
    </source>
</evidence>
<evidence type="ECO:0000256" key="8">
    <source>
        <dbReference type="HAMAP-Rule" id="MF_00316"/>
    </source>
</evidence>
<sequence length="211" mass="23533">MDATGLLLAGGKSSRMGTNKAMLPMSEGINIQNIASELKKAVGKVLLVTNAPPDYAFLGMPTVQDEFKELGPLAGLHAGLSASKTEVVFVSACDMPFIKAAVMKEMLENLEDFEALVPEINGQLQPLFAVYRRSCLPLLASCLENRKLRMIHFLEQVNVKVMKETDFQVYTKQNKLFPYLFFNMNTPLDYENAKIIEKEFAVLLKKDGEYS</sequence>
<dbReference type="RefSeq" id="WP_126863581.1">
    <property type="nucleotide sequence ID" value="NZ_JAUSTX010000004.1"/>
</dbReference>
<dbReference type="OrthoDB" id="9788394at2"/>
<comment type="similarity">
    <text evidence="8">Belongs to the MobA family.</text>
</comment>
<evidence type="ECO:0000256" key="4">
    <source>
        <dbReference type="ARBA" id="ARBA00022741"/>
    </source>
</evidence>
<evidence type="ECO:0000256" key="6">
    <source>
        <dbReference type="ARBA" id="ARBA00023134"/>
    </source>
</evidence>
<dbReference type="CDD" id="cd02503">
    <property type="entry name" value="MobA"/>
    <property type="match status" value="1"/>
</dbReference>
<evidence type="ECO:0000313" key="11">
    <source>
        <dbReference type="Proteomes" id="UP000267430"/>
    </source>
</evidence>
<reference evidence="10 11" key="1">
    <citation type="submission" date="2018-12" db="EMBL/GenBank/DDBJ databases">
        <title>Bacillus chawlae sp. nov., Bacillus glennii sp. nov., and Bacillus saganii sp. nov. Isolated from the Vehicle Assembly Building at Kennedy Space Center where the Viking Spacecraft were Assembled.</title>
        <authorList>
            <person name="Seuylemezian A."/>
            <person name="Vaishampayan P."/>
        </authorList>
    </citation>
    <scope>NUCLEOTIDE SEQUENCE [LARGE SCALE GENOMIC DNA]</scope>
    <source>
        <strain evidence="10 11">L5</strain>
    </source>
</reference>
<keyword evidence="1 8" id="KW-0963">Cytoplasm</keyword>
<dbReference type="InterPro" id="IPR025877">
    <property type="entry name" value="MobA-like_NTP_Trfase"/>
</dbReference>
<dbReference type="HAMAP" id="MF_00316">
    <property type="entry name" value="MobA"/>
    <property type="match status" value="1"/>
</dbReference>
<comment type="caution">
    <text evidence="8">Lacks conserved residue(s) required for the propagation of feature annotation.</text>
</comment>
<evidence type="ECO:0000256" key="5">
    <source>
        <dbReference type="ARBA" id="ARBA00022842"/>
    </source>
</evidence>
<dbReference type="EMBL" id="RYZZ01000005">
    <property type="protein sequence ID" value="RUQ31558.1"/>
    <property type="molecule type" value="Genomic_DNA"/>
</dbReference>
<organism evidence="10 11">
    <name type="scientific">Peribacillus cavernae</name>
    <dbReference type="NCBI Taxonomy" id="1674310"/>
    <lineage>
        <taxon>Bacteria</taxon>
        <taxon>Bacillati</taxon>
        <taxon>Bacillota</taxon>
        <taxon>Bacilli</taxon>
        <taxon>Bacillales</taxon>
        <taxon>Bacillaceae</taxon>
        <taxon>Peribacillus</taxon>
    </lineage>
</organism>
<keyword evidence="6 8" id="KW-0342">GTP-binding</keyword>
<comment type="caution">
    <text evidence="10">The sequence shown here is derived from an EMBL/GenBank/DDBJ whole genome shotgun (WGS) entry which is preliminary data.</text>
</comment>
<keyword evidence="2 8" id="KW-0808">Transferase</keyword>
<dbReference type="PANTHER" id="PTHR19136:SF81">
    <property type="entry name" value="MOLYBDENUM COFACTOR GUANYLYLTRANSFERASE"/>
    <property type="match status" value="1"/>
</dbReference>
<dbReference type="GO" id="GO:0061603">
    <property type="term" value="F:molybdenum cofactor guanylyltransferase activity"/>
    <property type="evidence" value="ECO:0007669"/>
    <property type="project" value="UniProtKB-EC"/>
</dbReference>
<dbReference type="Gene3D" id="3.90.550.10">
    <property type="entry name" value="Spore Coat Polysaccharide Biosynthesis Protein SpsA, Chain A"/>
    <property type="match status" value="1"/>
</dbReference>
<comment type="subcellular location">
    <subcellularLocation>
        <location evidence="8">Cytoplasm</location>
    </subcellularLocation>
</comment>
<feature type="binding site" evidence="8">
    <location>
        <position position="94"/>
    </location>
    <ligand>
        <name>Mg(2+)</name>
        <dbReference type="ChEBI" id="CHEBI:18420"/>
    </ligand>
</feature>
<name>A0A3S0W309_9BACI</name>
<keyword evidence="11" id="KW-1185">Reference proteome</keyword>
<dbReference type="InterPro" id="IPR029044">
    <property type="entry name" value="Nucleotide-diphossugar_trans"/>
</dbReference>
<dbReference type="AlphaFoldDB" id="A0A3S0W309"/>
<protein>
    <recommendedName>
        <fullName evidence="8">Probable molybdenum cofactor guanylyltransferase</fullName>
        <shortName evidence="8">MoCo guanylyltransferase</shortName>
        <ecNumber evidence="8">2.7.7.77</ecNumber>
    </recommendedName>
    <alternativeName>
        <fullName evidence="8">GTP:molybdopterin guanylyltransferase</fullName>
    </alternativeName>
    <alternativeName>
        <fullName evidence="8">Mo-MPT guanylyltransferase</fullName>
    </alternativeName>
    <alternativeName>
        <fullName evidence="8">Molybdopterin guanylyltransferase</fullName>
    </alternativeName>
    <alternativeName>
        <fullName evidence="8">Molybdopterin-guanine dinucleotide synthase</fullName>
        <shortName evidence="8">MGD synthase</shortName>
    </alternativeName>
</protein>
<evidence type="ECO:0000256" key="3">
    <source>
        <dbReference type="ARBA" id="ARBA00022723"/>
    </source>
</evidence>
<dbReference type="Proteomes" id="UP000267430">
    <property type="component" value="Unassembled WGS sequence"/>
</dbReference>
<feature type="domain" description="MobA-like NTP transferase" evidence="9">
    <location>
        <begin position="5"/>
        <end position="151"/>
    </location>
</feature>
<keyword evidence="4 8" id="KW-0547">Nucleotide-binding</keyword>